<keyword evidence="1" id="KW-1133">Transmembrane helix</keyword>
<gene>
    <name evidence="2" type="ORF">CTB96_15680</name>
</gene>
<accession>A0A317ZNH6</accession>
<keyword evidence="1" id="KW-0472">Membrane</keyword>
<dbReference type="AlphaFoldDB" id="A0A317ZNH6"/>
<dbReference type="InterPro" id="IPR025443">
    <property type="entry name" value="DUF4307"/>
</dbReference>
<organism evidence="2 3">
    <name type="scientific">Cryobacterium arcticum</name>
    <dbReference type="NCBI Taxonomy" id="670052"/>
    <lineage>
        <taxon>Bacteria</taxon>
        <taxon>Bacillati</taxon>
        <taxon>Actinomycetota</taxon>
        <taxon>Actinomycetes</taxon>
        <taxon>Micrococcales</taxon>
        <taxon>Microbacteriaceae</taxon>
        <taxon>Cryobacterium</taxon>
    </lineage>
</organism>
<evidence type="ECO:0000313" key="3">
    <source>
        <dbReference type="Proteomes" id="UP000246722"/>
    </source>
</evidence>
<reference evidence="2 3" key="1">
    <citation type="submission" date="2018-05" db="EMBL/GenBank/DDBJ databases">
        <title>Genetic diversity of glacier-inhabiting Cryobacterium bacteria in China and description of Cryobacterium mengkeensis sp. nov. and Arthrobacter glacialis sp. nov.</title>
        <authorList>
            <person name="Liu Q."/>
            <person name="Xin Y.-H."/>
        </authorList>
    </citation>
    <scope>NUCLEOTIDE SEQUENCE [LARGE SCALE GENOMIC DNA]</scope>
    <source>
        <strain evidence="2 3">SK-1</strain>
    </source>
</reference>
<protein>
    <submittedName>
        <fullName evidence="2">DUF4307 domain-containing protein</fullName>
    </submittedName>
</protein>
<comment type="caution">
    <text evidence="2">The sequence shown here is derived from an EMBL/GenBank/DDBJ whole genome shotgun (WGS) entry which is preliminary data.</text>
</comment>
<proteinExistence type="predicted"/>
<evidence type="ECO:0000256" key="1">
    <source>
        <dbReference type="SAM" id="Phobius"/>
    </source>
</evidence>
<dbReference type="Proteomes" id="UP000246722">
    <property type="component" value="Unassembled WGS sequence"/>
</dbReference>
<evidence type="ECO:0000313" key="2">
    <source>
        <dbReference type="EMBL" id="PXA68082.1"/>
    </source>
</evidence>
<sequence length="141" mass="15564">MNIKCGVSVALSSNLDERYGRTSSSRLRDRRVQWIVAGVFALILTGWVVWAGLDGAGPSIEARDTRHQIIDDNSISVTFEVSLPTDTASSCAVQALNETFTVVGWKIVDLPPSPEYTRSFTEVVHTTELSNTGLIYRCWLT</sequence>
<dbReference type="EMBL" id="QHLY01000012">
    <property type="protein sequence ID" value="PXA68082.1"/>
    <property type="molecule type" value="Genomic_DNA"/>
</dbReference>
<name>A0A317ZNH6_9MICO</name>
<keyword evidence="3" id="KW-1185">Reference proteome</keyword>
<dbReference type="Pfam" id="PF14155">
    <property type="entry name" value="DUF4307"/>
    <property type="match status" value="1"/>
</dbReference>
<keyword evidence="1" id="KW-0812">Transmembrane</keyword>
<dbReference type="OrthoDB" id="4793644at2"/>
<feature type="transmembrane region" description="Helical" evidence="1">
    <location>
        <begin position="34"/>
        <end position="53"/>
    </location>
</feature>